<dbReference type="Proteomes" id="UP000887565">
    <property type="component" value="Unplaced"/>
</dbReference>
<organism evidence="1 2">
    <name type="scientific">Romanomermis culicivorax</name>
    <name type="common">Nematode worm</name>
    <dbReference type="NCBI Taxonomy" id="13658"/>
    <lineage>
        <taxon>Eukaryota</taxon>
        <taxon>Metazoa</taxon>
        <taxon>Ecdysozoa</taxon>
        <taxon>Nematoda</taxon>
        <taxon>Enoplea</taxon>
        <taxon>Dorylaimia</taxon>
        <taxon>Mermithida</taxon>
        <taxon>Mermithoidea</taxon>
        <taxon>Mermithidae</taxon>
        <taxon>Romanomermis</taxon>
    </lineage>
</organism>
<dbReference type="WBParaSite" id="nRc.2.0.1.t11551-RA">
    <property type="protein sequence ID" value="nRc.2.0.1.t11551-RA"/>
    <property type="gene ID" value="nRc.2.0.1.g11551"/>
</dbReference>
<evidence type="ECO:0000313" key="2">
    <source>
        <dbReference type="WBParaSite" id="nRc.2.0.1.t11551-RA"/>
    </source>
</evidence>
<keyword evidence="1" id="KW-1185">Reference proteome</keyword>
<proteinExistence type="predicted"/>
<sequence>MARKRSAIWDDTGKQRLEWGSSGEPYGTDLALNQNDGTRQIKNKNFKNKCSRETGDDRCNKLAATNTQKIRATYEDTHNEKIR</sequence>
<reference evidence="2" key="1">
    <citation type="submission" date="2022-11" db="UniProtKB">
        <authorList>
            <consortium name="WormBaseParasite"/>
        </authorList>
    </citation>
    <scope>IDENTIFICATION</scope>
</reference>
<evidence type="ECO:0000313" key="1">
    <source>
        <dbReference type="Proteomes" id="UP000887565"/>
    </source>
</evidence>
<name>A0A915IEB3_ROMCU</name>
<protein>
    <submittedName>
        <fullName evidence="2">Uncharacterized protein</fullName>
    </submittedName>
</protein>
<accession>A0A915IEB3</accession>
<dbReference type="AlphaFoldDB" id="A0A915IEB3"/>